<feature type="compositionally biased region" description="Basic and acidic residues" evidence="4">
    <location>
        <begin position="101"/>
        <end position="116"/>
    </location>
</feature>
<keyword evidence="1 2" id="KW-0238">DNA-binding</keyword>
<evidence type="ECO:0000313" key="5">
    <source>
        <dbReference type="EMBL" id="SEG08002.1"/>
    </source>
</evidence>
<dbReference type="GO" id="GO:0003697">
    <property type="term" value="F:single-stranded DNA binding"/>
    <property type="evidence" value="ECO:0007669"/>
    <property type="project" value="InterPro"/>
</dbReference>
<dbReference type="Gene3D" id="2.40.50.140">
    <property type="entry name" value="Nucleic acid-binding proteins"/>
    <property type="match status" value="1"/>
</dbReference>
<protein>
    <recommendedName>
        <fullName evidence="2 3">Single-stranded DNA-binding protein</fullName>
    </recommendedName>
</protein>
<evidence type="ECO:0000256" key="1">
    <source>
        <dbReference type="ARBA" id="ARBA00023125"/>
    </source>
</evidence>
<dbReference type="AlphaFoldDB" id="A0A1H5X8E2"/>
<dbReference type="PANTHER" id="PTHR10302">
    <property type="entry name" value="SINGLE-STRANDED DNA-BINDING PROTEIN"/>
    <property type="match status" value="1"/>
</dbReference>
<dbReference type="InterPro" id="IPR012340">
    <property type="entry name" value="NA-bd_OB-fold"/>
</dbReference>
<dbReference type="PANTHER" id="PTHR10302:SF27">
    <property type="entry name" value="SINGLE-STRANDED DNA-BINDING PROTEIN"/>
    <property type="match status" value="1"/>
</dbReference>
<dbReference type="PIRSF" id="PIRSF002070">
    <property type="entry name" value="SSB"/>
    <property type="match status" value="1"/>
</dbReference>
<accession>A0A1H5X8E2</accession>
<dbReference type="Proteomes" id="UP000236735">
    <property type="component" value="Unassembled WGS sequence"/>
</dbReference>
<dbReference type="PROSITE" id="PS50935">
    <property type="entry name" value="SSB"/>
    <property type="match status" value="1"/>
</dbReference>
<dbReference type="GO" id="GO:0009295">
    <property type="term" value="C:nucleoid"/>
    <property type="evidence" value="ECO:0007669"/>
    <property type="project" value="TreeGrafter"/>
</dbReference>
<dbReference type="CDD" id="cd04496">
    <property type="entry name" value="SSB_OBF"/>
    <property type="match status" value="1"/>
</dbReference>
<dbReference type="NCBIfam" id="TIGR00621">
    <property type="entry name" value="ssb"/>
    <property type="match status" value="1"/>
</dbReference>
<evidence type="ECO:0000256" key="4">
    <source>
        <dbReference type="SAM" id="MobiDB-lite"/>
    </source>
</evidence>
<sequence length="140" mass="15557">MLYTHTIGRIGKDCQVITGTHGTFMAVDIAVDDYSKGQNITTWVRVRSSWENHVRLAEYLTKGRLILVEGTISTSQWKDRQGESHTQISINADSIAFVNAGKKEEQNDNPKKDAKKGAKAKNTPQSPLDAPAPDEKDMPF</sequence>
<dbReference type="RefSeq" id="WP_103916201.1">
    <property type="nucleotide sequence ID" value="NZ_FNUV01000008.1"/>
</dbReference>
<organism evidence="5 6">
    <name type="scientific">Xylanibacter ruminicola</name>
    <name type="common">Prevotella ruminicola</name>
    <dbReference type="NCBI Taxonomy" id="839"/>
    <lineage>
        <taxon>Bacteria</taxon>
        <taxon>Pseudomonadati</taxon>
        <taxon>Bacteroidota</taxon>
        <taxon>Bacteroidia</taxon>
        <taxon>Bacteroidales</taxon>
        <taxon>Prevotellaceae</taxon>
        <taxon>Xylanibacter</taxon>
    </lineage>
</organism>
<proteinExistence type="predicted"/>
<gene>
    <name evidence="5" type="ORF">SAMN05216354_2700</name>
</gene>
<feature type="region of interest" description="Disordered" evidence="4">
    <location>
        <begin position="99"/>
        <end position="140"/>
    </location>
</feature>
<dbReference type="EMBL" id="FNUV01000008">
    <property type="protein sequence ID" value="SEG08002.1"/>
    <property type="molecule type" value="Genomic_DNA"/>
</dbReference>
<evidence type="ECO:0000313" key="6">
    <source>
        <dbReference type="Proteomes" id="UP000236735"/>
    </source>
</evidence>
<dbReference type="InterPro" id="IPR000424">
    <property type="entry name" value="Primosome_PriB/ssb"/>
</dbReference>
<dbReference type="Pfam" id="PF00436">
    <property type="entry name" value="SSB"/>
    <property type="match status" value="1"/>
</dbReference>
<evidence type="ECO:0000256" key="2">
    <source>
        <dbReference type="PIRNR" id="PIRNR002070"/>
    </source>
</evidence>
<dbReference type="SUPFAM" id="SSF50249">
    <property type="entry name" value="Nucleic acid-binding proteins"/>
    <property type="match status" value="1"/>
</dbReference>
<evidence type="ECO:0000256" key="3">
    <source>
        <dbReference type="RuleBase" id="RU000524"/>
    </source>
</evidence>
<name>A0A1H5X8E2_XYLRU</name>
<dbReference type="InterPro" id="IPR011344">
    <property type="entry name" value="ssDNA-bd"/>
</dbReference>
<dbReference type="GO" id="GO:0006260">
    <property type="term" value="P:DNA replication"/>
    <property type="evidence" value="ECO:0007669"/>
    <property type="project" value="InterPro"/>
</dbReference>
<reference evidence="5 6" key="1">
    <citation type="submission" date="2016-10" db="EMBL/GenBank/DDBJ databases">
        <authorList>
            <person name="de Groot N.N."/>
        </authorList>
    </citation>
    <scope>NUCLEOTIDE SEQUENCE [LARGE SCALE GENOMIC DNA]</scope>
    <source>
        <strain evidence="5 6">AR32</strain>
    </source>
</reference>